<dbReference type="RefSeq" id="WP_179363454.1">
    <property type="nucleotide sequence ID" value="NZ_CP026994.1"/>
</dbReference>
<dbReference type="EMBL" id="CP026994">
    <property type="protein sequence ID" value="QLH04559.1"/>
    <property type="molecule type" value="Genomic_DNA"/>
</dbReference>
<name>A0A7D5R4N8_9ARCH</name>
<keyword evidence="2" id="KW-1185">Reference proteome</keyword>
<dbReference type="Proteomes" id="UP000509441">
    <property type="component" value="Chromosome"/>
</dbReference>
<proteinExistence type="predicted"/>
<evidence type="ECO:0000313" key="2">
    <source>
        <dbReference type="Proteomes" id="UP000509441"/>
    </source>
</evidence>
<accession>A0A7D5R4N8</accession>
<evidence type="ECO:0000313" key="1">
    <source>
        <dbReference type="EMBL" id="QLH04559.1"/>
    </source>
</evidence>
<organism evidence="1 2">
    <name type="scientific">Nitrosopumilus oxyclinae</name>
    <dbReference type="NCBI Taxonomy" id="1959104"/>
    <lineage>
        <taxon>Archaea</taxon>
        <taxon>Nitrososphaerota</taxon>
        <taxon>Nitrososphaeria</taxon>
        <taxon>Nitrosopumilales</taxon>
        <taxon>Nitrosopumilaceae</taxon>
        <taxon>Nitrosopumilus</taxon>
    </lineage>
</organism>
<protein>
    <submittedName>
        <fullName evidence="1">Uncharacterized protein</fullName>
    </submittedName>
</protein>
<reference evidence="1 2" key="1">
    <citation type="submission" date="2018-02" db="EMBL/GenBank/DDBJ databases">
        <title>Complete genome of Nitrosopumilus oxyclinae HCE1.</title>
        <authorList>
            <person name="Qin W."/>
            <person name="Zheng Y."/>
            <person name="Stahl D.A."/>
        </authorList>
    </citation>
    <scope>NUCLEOTIDE SEQUENCE [LARGE SCALE GENOMIC DNA]</scope>
    <source>
        <strain evidence="1 2">HCE1</strain>
    </source>
</reference>
<dbReference type="GeneID" id="56061081"/>
<dbReference type="AlphaFoldDB" id="A0A7D5R4N8"/>
<dbReference type="OrthoDB" id="1209at2157"/>
<sequence length="67" mass="7914">MILGEIGEDEKRVKFNVPIHCTECKRSVPGRIISGEEYSQTKAFEIELEHFKKNYLCGICRDKRRRK</sequence>
<gene>
    <name evidence="1" type="ORF">C5F49_03930</name>
</gene>
<dbReference type="KEGG" id="nox:C5F49_03930"/>